<dbReference type="EMBL" id="VJMJ01000202">
    <property type="protein sequence ID" value="KAF0727096.1"/>
    <property type="molecule type" value="Genomic_DNA"/>
</dbReference>
<accession>A0A6G0WIP7</accession>
<comment type="caution">
    <text evidence="1">The sequence shown here is derived from an EMBL/GenBank/DDBJ whole genome shotgun (WGS) entry which is preliminary data.</text>
</comment>
<keyword evidence="2" id="KW-1185">Reference proteome</keyword>
<proteinExistence type="predicted"/>
<evidence type="ECO:0000313" key="1">
    <source>
        <dbReference type="EMBL" id="KAF0727096.1"/>
    </source>
</evidence>
<sequence>MSAETKSTCIFPTCPHPARDGSSKCAIHKRRSRCMVPSCPNQVYARQVCVRHGAKPTCNTPKCKRNARSGGFCSRHAPSMTRKCSEVGCSNVAHQRGKCVRHGGRRQCLVSDCQTHARKGGYCYRHGRLAGASASDDEEDTSVGETQSTVDFITDLSEIFLDDLSLDSTLNGAIKFELDTIDIAPFDWAIFHTILEEI</sequence>
<evidence type="ECO:0000313" key="2">
    <source>
        <dbReference type="Proteomes" id="UP000481153"/>
    </source>
</evidence>
<name>A0A6G0WIP7_9STRA</name>
<dbReference type="VEuPathDB" id="FungiDB:AeMF1_011634"/>
<dbReference type="Proteomes" id="UP000481153">
    <property type="component" value="Unassembled WGS sequence"/>
</dbReference>
<organism evidence="1 2">
    <name type="scientific">Aphanomyces euteiches</name>
    <dbReference type="NCBI Taxonomy" id="100861"/>
    <lineage>
        <taxon>Eukaryota</taxon>
        <taxon>Sar</taxon>
        <taxon>Stramenopiles</taxon>
        <taxon>Oomycota</taxon>
        <taxon>Saprolegniomycetes</taxon>
        <taxon>Saprolegniales</taxon>
        <taxon>Verrucalvaceae</taxon>
        <taxon>Aphanomyces</taxon>
    </lineage>
</organism>
<dbReference type="PANTHER" id="PTHR31827:SF1">
    <property type="entry name" value="EMB|CAB89363.1"/>
    <property type="match status" value="1"/>
</dbReference>
<dbReference type="PANTHER" id="PTHR31827">
    <property type="entry name" value="EMB|CAB89363.1"/>
    <property type="match status" value="1"/>
</dbReference>
<dbReference type="AlphaFoldDB" id="A0A6G0WIP7"/>
<protein>
    <recommendedName>
        <fullName evidence="3">WRKY transcription factor 19</fullName>
    </recommendedName>
</protein>
<reference evidence="1 2" key="1">
    <citation type="submission" date="2019-07" db="EMBL/GenBank/DDBJ databases">
        <title>Genomics analysis of Aphanomyces spp. identifies a new class of oomycete effector associated with host adaptation.</title>
        <authorList>
            <person name="Gaulin E."/>
        </authorList>
    </citation>
    <scope>NUCLEOTIDE SEQUENCE [LARGE SCALE GENOMIC DNA]</scope>
    <source>
        <strain evidence="1 2">ATCC 201684</strain>
    </source>
</reference>
<gene>
    <name evidence="1" type="ORF">Ae201684_014833</name>
</gene>
<evidence type="ECO:0008006" key="3">
    <source>
        <dbReference type="Google" id="ProtNLM"/>
    </source>
</evidence>